<feature type="region of interest" description="Disordered" evidence="1">
    <location>
        <begin position="381"/>
        <end position="428"/>
    </location>
</feature>
<evidence type="ECO:0000313" key="4">
    <source>
        <dbReference type="Proteomes" id="UP001600064"/>
    </source>
</evidence>
<proteinExistence type="predicted"/>
<dbReference type="GeneID" id="98127922"/>
<organism evidence="3 4">
    <name type="scientific">Remersonia thermophila</name>
    <dbReference type="NCBI Taxonomy" id="72144"/>
    <lineage>
        <taxon>Eukaryota</taxon>
        <taxon>Fungi</taxon>
        <taxon>Dikarya</taxon>
        <taxon>Ascomycota</taxon>
        <taxon>Pezizomycotina</taxon>
        <taxon>Sordariomycetes</taxon>
        <taxon>Sordariomycetidae</taxon>
        <taxon>Sordariales</taxon>
        <taxon>Sordariales incertae sedis</taxon>
        <taxon>Remersonia</taxon>
    </lineage>
</organism>
<evidence type="ECO:0000313" key="3">
    <source>
        <dbReference type="EMBL" id="KAL2265454.1"/>
    </source>
</evidence>
<feature type="compositionally biased region" description="Pro residues" evidence="1">
    <location>
        <begin position="158"/>
        <end position="186"/>
    </location>
</feature>
<evidence type="ECO:0000259" key="2">
    <source>
        <dbReference type="PROSITE" id="PS00028"/>
    </source>
</evidence>
<feature type="compositionally biased region" description="Acidic residues" evidence="1">
    <location>
        <begin position="1"/>
        <end position="11"/>
    </location>
</feature>
<dbReference type="Proteomes" id="UP001600064">
    <property type="component" value="Unassembled WGS sequence"/>
</dbReference>
<dbReference type="SMART" id="SM00355">
    <property type="entry name" value="ZnF_C2H2"/>
    <property type="match status" value="2"/>
</dbReference>
<dbReference type="EMBL" id="JAZGUE010000006">
    <property type="protein sequence ID" value="KAL2265454.1"/>
    <property type="molecule type" value="Genomic_DNA"/>
</dbReference>
<reference evidence="3 4" key="1">
    <citation type="journal article" date="2024" name="Commun. Biol.">
        <title>Comparative genomic analysis of thermophilic fungi reveals convergent evolutionary adaptations and gene losses.</title>
        <authorList>
            <person name="Steindorff A.S."/>
            <person name="Aguilar-Pontes M.V."/>
            <person name="Robinson A.J."/>
            <person name="Andreopoulos B."/>
            <person name="LaButti K."/>
            <person name="Kuo A."/>
            <person name="Mondo S."/>
            <person name="Riley R."/>
            <person name="Otillar R."/>
            <person name="Haridas S."/>
            <person name="Lipzen A."/>
            <person name="Grimwood J."/>
            <person name="Schmutz J."/>
            <person name="Clum A."/>
            <person name="Reid I.D."/>
            <person name="Moisan M.C."/>
            <person name="Butler G."/>
            <person name="Nguyen T.T.M."/>
            <person name="Dewar K."/>
            <person name="Conant G."/>
            <person name="Drula E."/>
            <person name="Henrissat B."/>
            <person name="Hansel C."/>
            <person name="Singer S."/>
            <person name="Hutchinson M.I."/>
            <person name="de Vries R.P."/>
            <person name="Natvig D.O."/>
            <person name="Powell A.J."/>
            <person name="Tsang A."/>
            <person name="Grigoriev I.V."/>
        </authorList>
    </citation>
    <scope>NUCLEOTIDE SEQUENCE [LARGE SCALE GENOMIC DNA]</scope>
    <source>
        <strain evidence="3 4">ATCC 22073</strain>
    </source>
</reference>
<feature type="compositionally biased region" description="Basic and acidic residues" evidence="1">
    <location>
        <begin position="71"/>
        <end position="80"/>
    </location>
</feature>
<dbReference type="RefSeq" id="XP_070864181.1">
    <property type="nucleotide sequence ID" value="XM_071013278.1"/>
</dbReference>
<comment type="caution">
    <text evidence="3">The sequence shown here is derived from an EMBL/GenBank/DDBJ whole genome shotgun (WGS) entry which is preliminary data.</text>
</comment>
<name>A0ABR4D7A4_9PEZI</name>
<feature type="region of interest" description="Disordered" evidence="1">
    <location>
        <begin position="218"/>
        <end position="249"/>
    </location>
</feature>
<feature type="region of interest" description="Disordered" evidence="1">
    <location>
        <begin position="1"/>
        <end position="95"/>
    </location>
</feature>
<feature type="compositionally biased region" description="Basic and acidic residues" evidence="1">
    <location>
        <begin position="124"/>
        <end position="135"/>
    </location>
</feature>
<dbReference type="PROSITE" id="PS00028">
    <property type="entry name" value="ZINC_FINGER_C2H2_1"/>
    <property type="match status" value="1"/>
</dbReference>
<sequence>MPYDPDWDPEGEPGKEPGNHGSVLCGHGWAPENNAEEISSRRWEEAPGQDVNAGLGRHDLVNGMDLDEPEPGPRRSRENAPDATPGSRLPFPGADLLAKQAVAEIVVHSSPRKPAHVLPPEDSAGEKQDEADVVKSDIVGPKRRGRPPARATGQTPANMPPAGPRPPFPPASAAVPTPPPAGPALPPTTIAAQPKKRGRPVGWRLGHGSYAAMRAGITPAAASATPRPKPKKPTGEPKPRGRPGRKPAPTARQIYLKLNPHFLSFRCEWEGCPAELQNLETLRKHIHVVHGKRQASGAAAQPAASSSSATTIIISCRWASCTVEPFRSLEDFAAHAEAAHLAPFLWHVGDGPRNTTPSAVVLPLTKTGISKRRIVAAAAVTSTTDNLDDDADPPLPRYLFNADGEQVTPSIRDQQTETEEDRRRRAQRVQRVLALQDQNAPAEPELTPREMQAIAKAARERQEKRKMLEEYAERLMRGGEEVEGWVVR</sequence>
<accession>A0ABR4D7A4</accession>
<protein>
    <recommendedName>
        <fullName evidence="2">C2H2-type domain-containing protein</fullName>
    </recommendedName>
</protein>
<feature type="domain" description="C2H2-type" evidence="2">
    <location>
        <begin position="267"/>
        <end position="290"/>
    </location>
</feature>
<dbReference type="InterPro" id="IPR013087">
    <property type="entry name" value="Znf_C2H2_type"/>
</dbReference>
<feature type="region of interest" description="Disordered" evidence="1">
    <location>
        <begin position="107"/>
        <end position="204"/>
    </location>
</feature>
<keyword evidence="4" id="KW-1185">Reference proteome</keyword>
<feature type="compositionally biased region" description="Low complexity" evidence="1">
    <location>
        <begin position="148"/>
        <end position="157"/>
    </location>
</feature>
<gene>
    <name evidence="3" type="ORF">VTJ83DRAFT_6554</name>
</gene>
<evidence type="ECO:0000256" key="1">
    <source>
        <dbReference type="SAM" id="MobiDB-lite"/>
    </source>
</evidence>